<dbReference type="AlphaFoldDB" id="A0A2T0SPE4"/>
<dbReference type="RefSeq" id="WP_106193773.1">
    <property type="nucleotide sequence ID" value="NZ_PVTF01000014.1"/>
</dbReference>
<keyword evidence="2" id="KW-1185">Reference proteome</keyword>
<accession>A0A2T0SPE4</accession>
<evidence type="ECO:0000313" key="2">
    <source>
        <dbReference type="Proteomes" id="UP000239494"/>
    </source>
</evidence>
<organism evidence="1 2">
    <name type="scientific">Umezawaea tangerina</name>
    <dbReference type="NCBI Taxonomy" id="84725"/>
    <lineage>
        <taxon>Bacteria</taxon>
        <taxon>Bacillati</taxon>
        <taxon>Actinomycetota</taxon>
        <taxon>Actinomycetes</taxon>
        <taxon>Pseudonocardiales</taxon>
        <taxon>Pseudonocardiaceae</taxon>
        <taxon>Umezawaea</taxon>
    </lineage>
</organism>
<gene>
    <name evidence="1" type="ORF">CLV43_114196</name>
</gene>
<sequence length="220" mass="23356">MSTAMQDNNTDLTASGDHSEVATGAALAADLNAVLLKLAVNHFRAKQATKAETASKAAVAKVLGRGATQMAGNPLRPDQEIAQVTVSKATYTATVVDQAAVEEWVRENYADKVEKRTKILGNDEDVLNILKTFAPYLIEEEEVVPEHVFRELELRSGHARTAAGFGGEVGEDAPPGIEVFVSTPKISVTFRNASLIDDLLIAGVIDADGNVIAKVDGGEE</sequence>
<dbReference type="OrthoDB" id="4566183at2"/>
<protein>
    <submittedName>
        <fullName evidence="1">Uncharacterized protein</fullName>
    </submittedName>
</protein>
<dbReference type="EMBL" id="PVTF01000014">
    <property type="protein sequence ID" value="PRY35278.1"/>
    <property type="molecule type" value="Genomic_DNA"/>
</dbReference>
<reference evidence="1 2" key="1">
    <citation type="submission" date="2018-03" db="EMBL/GenBank/DDBJ databases">
        <title>Genomic Encyclopedia of Archaeal and Bacterial Type Strains, Phase II (KMG-II): from individual species to whole genera.</title>
        <authorList>
            <person name="Goeker M."/>
        </authorList>
    </citation>
    <scope>NUCLEOTIDE SEQUENCE [LARGE SCALE GENOMIC DNA]</scope>
    <source>
        <strain evidence="1 2">DSM 44720</strain>
    </source>
</reference>
<dbReference type="Proteomes" id="UP000239494">
    <property type="component" value="Unassembled WGS sequence"/>
</dbReference>
<evidence type="ECO:0000313" key="1">
    <source>
        <dbReference type="EMBL" id="PRY35278.1"/>
    </source>
</evidence>
<comment type="caution">
    <text evidence="1">The sequence shown here is derived from an EMBL/GenBank/DDBJ whole genome shotgun (WGS) entry which is preliminary data.</text>
</comment>
<proteinExistence type="predicted"/>
<name>A0A2T0SPE4_9PSEU</name>